<evidence type="ECO:0000256" key="5">
    <source>
        <dbReference type="SAM" id="SignalP"/>
    </source>
</evidence>
<evidence type="ECO:0000313" key="8">
    <source>
        <dbReference type="Proteomes" id="UP000694397"/>
    </source>
</evidence>
<dbReference type="Proteomes" id="UP000694397">
    <property type="component" value="Chromosome 12"/>
</dbReference>
<proteinExistence type="predicted"/>
<gene>
    <name evidence="7" type="primary">ptgfrn</name>
</gene>
<organism evidence="7 8">
    <name type="scientific">Scleropages formosus</name>
    <name type="common">Asian bonytongue</name>
    <name type="synonym">Osteoglossum formosum</name>
    <dbReference type="NCBI Taxonomy" id="113540"/>
    <lineage>
        <taxon>Eukaryota</taxon>
        <taxon>Metazoa</taxon>
        <taxon>Chordata</taxon>
        <taxon>Craniata</taxon>
        <taxon>Vertebrata</taxon>
        <taxon>Euteleostomi</taxon>
        <taxon>Actinopterygii</taxon>
        <taxon>Neopterygii</taxon>
        <taxon>Teleostei</taxon>
        <taxon>Osteoglossocephala</taxon>
        <taxon>Osteoglossomorpha</taxon>
        <taxon>Osteoglossiformes</taxon>
        <taxon>Osteoglossidae</taxon>
        <taxon>Scleropages</taxon>
    </lineage>
</organism>
<keyword evidence="4" id="KW-0472">Membrane</keyword>
<dbReference type="InterPro" id="IPR007110">
    <property type="entry name" value="Ig-like_dom"/>
</dbReference>
<keyword evidence="4" id="KW-1133">Transmembrane helix</keyword>
<evidence type="ECO:0000259" key="6">
    <source>
        <dbReference type="PROSITE" id="PS50835"/>
    </source>
</evidence>
<reference evidence="7" key="2">
    <citation type="submission" date="2025-08" db="UniProtKB">
        <authorList>
            <consortium name="Ensembl"/>
        </authorList>
    </citation>
    <scope>IDENTIFICATION</scope>
</reference>
<dbReference type="InterPro" id="IPR013106">
    <property type="entry name" value="Ig_V-set"/>
</dbReference>
<evidence type="ECO:0000256" key="4">
    <source>
        <dbReference type="SAM" id="Phobius"/>
    </source>
</evidence>
<protein>
    <submittedName>
        <fullName evidence="7">Prostaglandin F2 receptor inhibitor</fullName>
    </submittedName>
</protein>
<dbReference type="SUPFAM" id="SSF48726">
    <property type="entry name" value="Immunoglobulin"/>
    <property type="match status" value="3"/>
</dbReference>
<dbReference type="PROSITE" id="PS50835">
    <property type="entry name" value="IG_LIKE"/>
    <property type="match status" value="4"/>
</dbReference>
<evidence type="ECO:0000256" key="1">
    <source>
        <dbReference type="ARBA" id="ARBA00022729"/>
    </source>
</evidence>
<feature type="chain" id="PRO_5034613489" evidence="5">
    <location>
        <begin position="16"/>
        <end position="695"/>
    </location>
</feature>
<dbReference type="SMART" id="SM00409">
    <property type="entry name" value="IG"/>
    <property type="match status" value="5"/>
</dbReference>
<dbReference type="GO" id="GO:0016020">
    <property type="term" value="C:membrane"/>
    <property type="evidence" value="ECO:0007669"/>
    <property type="project" value="TreeGrafter"/>
</dbReference>
<feature type="domain" description="Ig-like" evidence="6">
    <location>
        <begin position="116"/>
        <end position="230"/>
    </location>
</feature>
<name>A0A8C9RK03_SCLFO</name>
<sequence>MCCTVCTILAAFSQARVVTVPAGPLIRVEGQTVSIRCDVSDYEGPREQDFEWKLLQNGNSLGLVSTFDSSFPHSSFKDRVNSDSSVVGNYDTVKRVVRRNQCCSSELIENRLKVVPVAAPGVVLEGNPLELLCNATRDPVTSTYLSVTWSIRKGSLSPQEILTFGPDGQVTADAGSALRYANKGLQLDMRRSGTYGLILTEVLPSDQGTYTCTAREWALDGGRVWQKILETTVVLGDVEVTLIVNLGDLVVPQFSGNPMELECRVVNISHLKEGRLGVSWMYTKVTPADLPTSTQVIGTLDQHGDLMPGSAYQQRIEKGLIVLSKVKPDAFKLRFLQMRDTDMGSYSCNVSTWTHTQDGAWLKAKEVHSSDRTIRWTPKNPTLSVNAKSVRVADSSGSTFEMSCQVTGENLQEPGYSILIRKETASGEITKQIVSLSQDSVLKLERQDEPDGVMLDKTGPGQFRFRLYGAQISDNGLYFCDATAWTRDAGNSWVKAVSAESNRIPVAFTVSGPSFNISVRLDSTPIYRGETATVECVLTAQGAVSYDVQWFLTPLHGFDSSFLLASINRWGVVNRNPHNGSSTCSLERVDAGTFRLSIHQASNTDAGDYYCKATPWVQSSTGTWTKGLDIISDKILLVEEWSDDSLKLPLLSGIGASLAVGLFAILTGYIFAWCCYRSSSQDVRSRNRLMDIEMD</sequence>
<feature type="transmembrane region" description="Helical" evidence="4">
    <location>
        <begin position="650"/>
        <end position="676"/>
    </location>
</feature>
<dbReference type="InterPro" id="IPR051102">
    <property type="entry name" value="IgSF_V-set/TM_domain"/>
</dbReference>
<dbReference type="PANTHER" id="PTHR12207:SF3">
    <property type="entry name" value="PROSTAGLANDIN F2 RECEPTOR NEGATIVE REGULATOR"/>
    <property type="match status" value="1"/>
</dbReference>
<feature type="domain" description="Ig-like" evidence="6">
    <location>
        <begin position="381"/>
        <end position="498"/>
    </location>
</feature>
<dbReference type="InterPro" id="IPR013783">
    <property type="entry name" value="Ig-like_fold"/>
</dbReference>
<feature type="domain" description="Ig-like" evidence="6">
    <location>
        <begin position="513"/>
        <end position="629"/>
    </location>
</feature>
<evidence type="ECO:0000256" key="3">
    <source>
        <dbReference type="ARBA" id="ARBA00023319"/>
    </source>
</evidence>
<dbReference type="PANTHER" id="PTHR12207">
    <property type="entry name" value="V-SET AND TRANSMEMBRANE DOMAIN-CONTAINING PROTEIN"/>
    <property type="match status" value="1"/>
</dbReference>
<keyword evidence="2" id="KW-1015">Disulfide bond</keyword>
<dbReference type="OrthoDB" id="9873136at2759"/>
<feature type="signal peptide" evidence="5">
    <location>
        <begin position="1"/>
        <end position="15"/>
    </location>
</feature>
<dbReference type="Pfam" id="PF07686">
    <property type="entry name" value="V-set"/>
    <property type="match status" value="1"/>
</dbReference>
<feature type="domain" description="Ig-like" evidence="6">
    <location>
        <begin position="256"/>
        <end position="368"/>
    </location>
</feature>
<dbReference type="Gene3D" id="2.60.40.10">
    <property type="entry name" value="Immunoglobulins"/>
    <property type="match status" value="3"/>
</dbReference>
<reference evidence="7 8" key="1">
    <citation type="submission" date="2019-04" db="EMBL/GenBank/DDBJ databases">
        <authorList>
            <consortium name="Wellcome Sanger Institute Data Sharing"/>
        </authorList>
    </citation>
    <scope>NUCLEOTIDE SEQUENCE [LARGE SCALE GENOMIC DNA]</scope>
</reference>
<keyword evidence="8" id="KW-1185">Reference proteome</keyword>
<dbReference type="GeneTree" id="ENSGT00940000158367"/>
<dbReference type="AlphaFoldDB" id="A0A8C9RK03"/>
<evidence type="ECO:0000313" key="7">
    <source>
        <dbReference type="Ensembl" id="ENSSFOP00015014987.2"/>
    </source>
</evidence>
<keyword evidence="4" id="KW-0812">Transmembrane</keyword>
<dbReference type="InterPro" id="IPR003599">
    <property type="entry name" value="Ig_sub"/>
</dbReference>
<dbReference type="Ensembl" id="ENSSFOT00015015167.2">
    <property type="protein sequence ID" value="ENSSFOP00015014987.2"/>
    <property type="gene ID" value="ENSSFOG00015009688.2"/>
</dbReference>
<reference evidence="7" key="3">
    <citation type="submission" date="2025-09" db="UniProtKB">
        <authorList>
            <consortium name="Ensembl"/>
        </authorList>
    </citation>
    <scope>IDENTIFICATION</scope>
</reference>
<accession>A0A8C9RK03</accession>
<keyword evidence="3" id="KW-0393">Immunoglobulin domain</keyword>
<keyword evidence="1 5" id="KW-0732">Signal</keyword>
<dbReference type="InterPro" id="IPR036179">
    <property type="entry name" value="Ig-like_dom_sf"/>
</dbReference>
<evidence type="ECO:0000256" key="2">
    <source>
        <dbReference type="ARBA" id="ARBA00023157"/>
    </source>
</evidence>